<sequence length="49" mass="5759">MKKIEIVFMYYFVSQCIVLCVPYGSSLFISDKFNFSGEVLIYSMARDFQ</sequence>
<evidence type="ECO:0000313" key="3">
    <source>
        <dbReference type="Proteomes" id="UP000072421"/>
    </source>
</evidence>
<keyword evidence="1" id="KW-0472">Membrane</keyword>
<evidence type="ECO:0000256" key="1">
    <source>
        <dbReference type="SAM" id="Phobius"/>
    </source>
</evidence>
<keyword evidence="1" id="KW-0812">Transmembrane</keyword>
<name>A0A127P7U9_9BURK</name>
<reference evidence="2 3" key="1">
    <citation type="submission" date="2015-11" db="EMBL/GenBank/DDBJ databases">
        <title>Exploring the genomic traits of fungus-feeding bacterial genus Collimonas.</title>
        <authorList>
            <person name="Song C."/>
            <person name="Schmidt R."/>
            <person name="de Jager V."/>
            <person name="Krzyzanowska D."/>
            <person name="Jongedijk E."/>
            <person name="Cankar K."/>
            <person name="Beekwilder J."/>
            <person name="van Veen A."/>
            <person name="de Boer W."/>
            <person name="van Veen J.A."/>
            <person name="Garbeva P."/>
        </authorList>
    </citation>
    <scope>NUCLEOTIDE SEQUENCE [LARGE SCALE GENOMIC DNA]</scope>
    <source>
        <strain evidence="2 3">Ter6</strain>
    </source>
</reference>
<protein>
    <submittedName>
        <fullName evidence="2">Uncharacterized protein</fullName>
    </submittedName>
</protein>
<accession>A0A127P7U9</accession>
<dbReference type="Proteomes" id="UP000072421">
    <property type="component" value="Chromosome"/>
</dbReference>
<dbReference type="EMBL" id="CP013232">
    <property type="protein sequence ID" value="AMO93813.1"/>
    <property type="molecule type" value="Genomic_DNA"/>
</dbReference>
<proteinExistence type="predicted"/>
<dbReference type="PATRIC" id="fig|158899.10.peg.1107"/>
<dbReference type="AlphaFoldDB" id="A0A127P7U9"/>
<evidence type="ECO:0000313" key="2">
    <source>
        <dbReference type="EMBL" id="AMO93813.1"/>
    </source>
</evidence>
<keyword evidence="1" id="KW-1133">Transmembrane helix</keyword>
<gene>
    <name evidence="2" type="ORF">CFter6_1095</name>
</gene>
<feature type="transmembrane region" description="Helical" evidence="1">
    <location>
        <begin position="7"/>
        <end position="29"/>
    </location>
</feature>
<organism evidence="2">
    <name type="scientific">Collimonas fungivorans</name>
    <dbReference type="NCBI Taxonomy" id="158899"/>
    <lineage>
        <taxon>Bacteria</taxon>
        <taxon>Pseudomonadati</taxon>
        <taxon>Pseudomonadota</taxon>
        <taxon>Betaproteobacteria</taxon>
        <taxon>Burkholderiales</taxon>
        <taxon>Oxalobacteraceae</taxon>
        <taxon>Collimonas</taxon>
    </lineage>
</organism>